<accession>A0A8C6L6D2</accession>
<dbReference type="PANTHER" id="PTHR11860:SF96">
    <property type="match status" value="1"/>
</dbReference>
<dbReference type="SUPFAM" id="SSF48726">
    <property type="entry name" value="Immunoglobulin"/>
    <property type="match status" value="1"/>
</dbReference>
<dbReference type="InterPro" id="IPR013783">
    <property type="entry name" value="Ig-like_fold"/>
</dbReference>
<reference evidence="4" key="2">
    <citation type="submission" date="2025-08" db="UniProtKB">
        <authorList>
            <consortium name="Ensembl"/>
        </authorList>
    </citation>
    <scope>IDENTIFICATION</scope>
</reference>
<proteinExistence type="predicted"/>
<dbReference type="Gene3D" id="2.60.40.10">
    <property type="entry name" value="Immunoglobulins"/>
    <property type="match status" value="1"/>
</dbReference>
<evidence type="ECO:0000256" key="3">
    <source>
        <dbReference type="ARBA" id="ARBA00023136"/>
    </source>
</evidence>
<evidence type="ECO:0000313" key="4">
    <source>
        <dbReference type="Ensembl" id="ENSNFUP00015015666.1"/>
    </source>
</evidence>
<dbReference type="GeneTree" id="ENSGT00990000203957"/>
<reference evidence="4" key="3">
    <citation type="submission" date="2025-09" db="UniProtKB">
        <authorList>
            <consortium name="Ensembl"/>
        </authorList>
    </citation>
    <scope>IDENTIFICATION</scope>
</reference>
<protein>
    <submittedName>
        <fullName evidence="4">Uncharacterized protein</fullName>
    </submittedName>
</protein>
<name>A0A8C6L6D2_NOTFU</name>
<reference evidence="4" key="1">
    <citation type="submission" date="2014-08" db="EMBL/GenBank/DDBJ databases">
        <authorList>
            <person name="Senf B."/>
            <person name="Petzold A."/>
            <person name="Downie B.R."/>
            <person name="Koch P."/>
            <person name="Platzer M."/>
        </authorList>
    </citation>
    <scope>NUCLEOTIDE SEQUENCE [LARGE SCALE GENOMIC DNA]</scope>
    <source>
        <strain evidence="4">GRZ</strain>
    </source>
</reference>
<organism evidence="4 5">
    <name type="scientific">Nothobranchius furzeri</name>
    <name type="common">Turquoise killifish</name>
    <dbReference type="NCBI Taxonomy" id="105023"/>
    <lineage>
        <taxon>Eukaryota</taxon>
        <taxon>Metazoa</taxon>
        <taxon>Chordata</taxon>
        <taxon>Craniata</taxon>
        <taxon>Vertebrata</taxon>
        <taxon>Euteleostomi</taxon>
        <taxon>Actinopterygii</taxon>
        <taxon>Neopterygii</taxon>
        <taxon>Teleostei</taxon>
        <taxon>Neoteleostei</taxon>
        <taxon>Acanthomorphata</taxon>
        <taxon>Ovalentaria</taxon>
        <taxon>Atherinomorphae</taxon>
        <taxon>Cyprinodontiformes</taxon>
        <taxon>Nothobranchiidae</taxon>
        <taxon>Nothobranchius</taxon>
    </lineage>
</organism>
<keyword evidence="5" id="KW-1185">Reference proteome</keyword>
<dbReference type="Proteomes" id="UP000694548">
    <property type="component" value="Chromosome sgr15"/>
</dbReference>
<dbReference type="Ensembl" id="ENSNFUT00015016411.1">
    <property type="protein sequence ID" value="ENSNFUP00015015666.1"/>
    <property type="gene ID" value="ENSNFUG00015007538.1"/>
</dbReference>
<comment type="subcellular location">
    <subcellularLocation>
        <location evidence="1">Membrane</location>
    </subcellularLocation>
</comment>
<evidence type="ECO:0000256" key="2">
    <source>
        <dbReference type="ARBA" id="ARBA00022692"/>
    </source>
</evidence>
<dbReference type="AlphaFoldDB" id="A0A8C6L6D2"/>
<dbReference type="InterPro" id="IPR036179">
    <property type="entry name" value="Ig-like_dom_sf"/>
</dbReference>
<sequence>MEHLNVHQRRSELHESTRILDVKKYWCRGSSRRTCEVLLDSDGVTKGSYTHRSHIVDARRRGLFVKVTQLQAKDSGEYWIGIDKIYADIMTSVTLKVTKGKKTRYLGHFTNPSGAAAGALRCLV</sequence>
<dbReference type="GO" id="GO:0005886">
    <property type="term" value="C:plasma membrane"/>
    <property type="evidence" value="ECO:0007669"/>
    <property type="project" value="TreeGrafter"/>
</dbReference>
<keyword evidence="3" id="KW-0472">Membrane</keyword>
<dbReference type="InterPro" id="IPR050671">
    <property type="entry name" value="CD300_family_receptors"/>
</dbReference>
<evidence type="ECO:0000256" key="1">
    <source>
        <dbReference type="ARBA" id="ARBA00004370"/>
    </source>
</evidence>
<dbReference type="PANTHER" id="PTHR11860">
    <property type="entry name" value="POLYMERIC-IMMUNOGLOBULIN RECEPTOR"/>
    <property type="match status" value="1"/>
</dbReference>
<keyword evidence="2" id="KW-0812">Transmembrane</keyword>
<evidence type="ECO:0000313" key="5">
    <source>
        <dbReference type="Proteomes" id="UP000694548"/>
    </source>
</evidence>
<dbReference type="GO" id="GO:0004888">
    <property type="term" value="F:transmembrane signaling receptor activity"/>
    <property type="evidence" value="ECO:0007669"/>
    <property type="project" value="TreeGrafter"/>
</dbReference>